<feature type="compositionally biased region" description="Polar residues" evidence="1">
    <location>
        <begin position="1685"/>
        <end position="1701"/>
    </location>
</feature>
<feature type="compositionally biased region" description="Basic and acidic residues" evidence="1">
    <location>
        <begin position="1371"/>
        <end position="1417"/>
    </location>
</feature>
<feature type="compositionally biased region" description="Basic and acidic residues" evidence="1">
    <location>
        <begin position="671"/>
        <end position="684"/>
    </location>
</feature>
<feature type="region of interest" description="Disordered" evidence="1">
    <location>
        <begin position="183"/>
        <end position="285"/>
    </location>
</feature>
<feature type="compositionally biased region" description="Basic and acidic residues" evidence="1">
    <location>
        <begin position="1734"/>
        <end position="1743"/>
    </location>
</feature>
<feature type="compositionally biased region" description="Basic and acidic residues" evidence="1">
    <location>
        <begin position="1146"/>
        <end position="1208"/>
    </location>
</feature>
<feature type="compositionally biased region" description="Basic and acidic residues" evidence="1">
    <location>
        <begin position="465"/>
        <end position="480"/>
    </location>
</feature>
<feature type="compositionally biased region" description="Basic and acidic residues" evidence="1">
    <location>
        <begin position="620"/>
        <end position="629"/>
    </location>
</feature>
<feature type="compositionally biased region" description="Basic and acidic residues" evidence="1">
    <location>
        <begin position="1437"/>
        <end position="1448"/>
    </location>
</feature>
<feature type="region of interest" description="Disordered" evidence="1">
    <location>
        <begin position="1594"/>
        <end position="1778"/>
    </location>
</feature>
<evidence type="ECO:0000313" key="4">
    <source>
        <dbReference type="Proteomes" id="UP000646548"/>
    </source>
</evidence>
<dbReference type="InterPro" id="IPR027962">
    <property type="entry name" value="ERICH3"/>
</dbReference>
<feature type="compositionally biased region" description="Acidic residues" evidence="1">
    <location>
        <begin position="771"/>
        <end position="780"/>
    </location>
</feature>
<feature type="compositionally biased region" description="Acidic residues" evidence="1">
    <location>
        <begin position="741"/>
        <end position="754"/>
    </location>
</feature>
<feature type="compositionally biased region" description="Basic and acidic residues" evidence="1">
    <location>
        <begin position="504"/>
        <end position="514"/>
    </location>
</feature>
<feature type="compositionally biased region" description="Low complexity" evidence="1">
    <location>
        <begin position="708"/>
        <end position="719"/>
    </location>
</feature>
<feature type="compositionally biased region" description="Basic and acidic residues" evidence="1">
    <location>
        <begin position="1336"/>
        <end position="1359"/>
    </location>
</feature>
<feature type="region of interest" description="Disordered" evidence="1">
    <location>
        <begin position="465"/>
        <end position="1558"/>
    </location>
</feature>
<feature type="compositionally biased region" description="Acidic residues" evidence="1">
    <location>
        <begin position="531"/>
        <end position="544"/>
    </location>
</feature>
<dbReference type="InterPro" id="IPR048257">
    <property type="entry name" value="DUF4590"/>
</dbReference>
<feature type="compositionally biased region" description="Basic and acidic residues" evidence="1">
    <location>
        <begin position="1071"/>
        <end position="1091"/>
    </location>
</feature>
<evidence type="ECO:0000256" key="1">
    <source>
        <dbReference type="SAM" id="MobiDB-lite"/>
    </source>
</evidence>
<feature type="region of interest" description="Disordered" evidence="1">
    <location>
        <begin position="301"/>
        <end position="326"/>
    </location>
</feature>
<accession>A0A834FAU9</accession>
<gene>
    <name evidence="3" type="ORF">FQA47_012264</name>
</gene>
<feature type="compositionally biased region" description="Basic and acidic residues" evidence="1">
    <location>
        <begin position="1460"/>
        <end position="1498"/>
    </location>
</feature>
<feature type="compositionally biased region" description="Basic and acidic residues" evidence="1">
    <location>
        <begin position="728"/>
        <end position="740"/>
    </location>
</feature>
<feature type="non-terminal residue" evidence="3">
    <location>
        <position position="1811"/>
    </location>
</feature>
<reference evidence="3" key="1">
    <citation type="journal article" name="BMC Genomics">
        <title>Long-read sequencing and de novo genome assembly of marine medaka (Oryzias melastigma).</title>
        <authorList>
            <person name="Liang P."/>
            <person name="Saqib H.S.A."/>
            <person name="Ni X."/>
            <person name="Shen Y."/>
        </authorList>
    </citation>
    <scope>NUCLEOTIDE SEQUENCE</scope>
    <source>
        <strain evidence="3">Bigg-433</strain>
    </source>
</reference>
<comment type="caution">
    <text evidence="3">The sequence shown here is derived from an EMBL/GenBank/DDBJ whole genome shotgun (WGS) entry which is preliminary data.</text>
</comment>
<feature type="compositionally biased region" description="Acidic residues" evidence="1">
    <location>
        <begin position="1024"/>
        <end position="1037"/>
    </location>
</feature>
<feature type="compositionally biased region" description="Basic and acidic residues" evidence="1">
    <location>
        <begin position="1117"/>
        <end position="1126"/>
    </location>
</feature>
<protein>
    <submittedName>
        <fullName evidence="3">Glutamate-rich protein 3</fullName>
    </submittedName>
</protein>
<feature type="compositionally biased region" description="Acidic residues" evidence="1">
    <location>
        <begin position="1134"/>
        <end position="1145"/>
    </location>
</feature>
<dbReference type="EMBL" id="WKFB01000303">
    <property type="protein sequence ID" value="KAF6727456.1"/>
    <property type="molecule type" value="Genomic_DNA"/>
</dbReference>
<name>A0A834FAU9_ORYME</name>
<dbReference type="PANTHER" id="PTHR23034">
    <property type="entry name" value="GLUTAMATE-RICH PROTEIN 3"/>
    <property type="match status" value="1"/>
</dbReference>
<feature type="compositionally biased region" description="Low complexity" evidence="1">
    <location>
        <begin position="213"/>
        <end position="222"/>
    </location>
</feature>
<feature type="compositionally biased region" description="Basic and acidic residues" evidence="1">
    <location>
        <begin position="984"/>
        <end position="994"/>
    </location>
</feature>
<feature type="compositionally biased region" description="Acidic residues" evidence="1">
    <location>
        <begin position="633"/>
        <end position="645"/>
    </location>
</feature>
<feature type="compositionally biased region" description="Acidic residues" evidence="1">
    <location>
        <begin position="814"/>
        <end position="837"/>
    </location>
</feature>
<feature type="compositionally biased region" description="Basic and acidic residues" evidence="1">
    <location>
        <begin position="1038"/>
        <end position="1063"/>
    </location>
</feature>
<feature type="compositionally biased region" description="Polar residues" evidence="1">
    <location>
        <begin position="258"/>
        <end position="275"/>
    </location>
</feature>
<feature type="region of interest" description="Disordered" evidence="1">
    <location>
        <begin position="47"/>
        <end position="68"/>
    </location>
</feature>
<feature type="compositionally biased region" description="Acidic residues" evidence="1">
    <location>
        <begin position="1511"/>
        <end position="1523"/>
    </location>
</feature>
<dbReference type="PANTHER" id="PTHR23034:SF2">
    <property type="entry name" value="GLUTAMATE-RICH PROTEIN 3"/>
    <property type="match status" value="1"/>
</dbReference>
<organism evidence="3 4">
    <name type="scientific">Oryzias melastigma</name>
    <name type="common">Marine medaka</name>
    <dbReference type="NCBI Taxonomy" id="30732"/>
    <lineage>
        <taxon>Eukaryota</taxon>
        <taxon>Metazoa</taxon>
        <taxon>Chordata</taxon>
        <taxon>Craniata</taxon>
        <taxon>Vertebrata</taxon>
        <taxon>Euteleostomi</taxon>
        <taxon>Actinopterygii</taxon>
        <taxon>Neopterygii</taxon>
        <taxon>Teleostei</taxon>
        <taxon>Neoteleostei</taxon>
        <taxon>Acanthomorphata</taxon>
        <taxon>Ovalentaria</taxon>
        <taxon>Atherinomorphae</taxon>
        <taxon>Beloniformes</taxon>
        <taxon>Adrianichthyidae</taxon>
        <taxon>Oryziinae</taxon>
        <taxon>Oryzias</taxon>
    </lineage>
</organism>
<evidence type="ECO:0000313" key="3">
    <source>
        <dbReference type="EMBL" id="KAF6727456.1"/>
    </source>
</evidence>
<feature type="compositionally biased region" description="Basic and acidic residues" evidence="1">
    <location>
        <begin position="1274"/>
        <end position="1289"/>
    </location>
</feature>
<proteinExistence type="predicted"/>
<feature type="compositionally biased region" description="Polar residues" evidence="1">
    <location>
        <begin position="1745"/>
        <end position="1754"/>
    </location>
</feature>
<feature type="domain" description="DUF4590" evidence="2">
    <location>
        <begin position="358"/>
        <end position="471"/>
    </location>
</feature>
<feature type="compositionally biased region" description="Basic and acidic residues" evidence="1">
    <location>
        <begin position="1625"/>
        <end position="1653"/>
    </location>
</feature>
<feature type="compositionally biased region" description="Basic and acidic residues" evidence="1">
    <location>
        <begin position="691"/>
        <end position="701"/>
    </location>
</feature>
<dbReference type="Proteomes" id="UP000646548">
    <property type="component" value="Unassembled WGS sequence"/>
</dbReference>
<feature type="compositionally biased region" description="Basic and acidic residues" evidence="1">
    <location>
        <begin position="960"/>
        <end position="972"/>
    </location>
</feature>
<feature type="compositionally biased region" description="Acidic residues" evidence="1">
    <location>
        <begin position="847"/>
        <end position="867"/>
    </location>
</feature>
<feature type="compositionally biased region" description="Low complexity" evidence="1">
    <location>
        <begin position="1547"/>
        <end position="1558"/>
    </location>
</feature>
<feature type="compositionally biased region" description="Basic and acidic residues" evidence="1">
    <location>
        <begin position="200"/>
        <end position="212"/>
    </location>
</feature>
<dbReference type="Pfam" id="PF15257">
    <property type="entry name" value="DUF4590"/>
    <property type="match status" value="1"/>
</dbReference>
<feature type="compositionally biased region" description="Basic and acidic residues" evidence="1">
    <location>
        <begin position="1312"/>
        <end position="1327"/>
    </location>
</feature>
<feature type="compositionally biased region" description="Polar residues" evidence="1">
    <location>
        <begin position="996"/>
        <end position="1010"/>
    </location>
</feature>
<feature type="compositionally biased region" description="Acidic residues" evidence="1">
    <location>
        <begin position="788"/>
        <end position="804"/>
    </location>
</feature>
<feature type="compositionally biased region" description="Acidic residues" evidence="1">
    <location>
        <begin position="973"/>
        <end position="983"/>
    </location>
</feature>
<feature type="compositionally biased region" description="Basic and acidic residues" evidence="1">
    <location>
        <begin position="594"/>
        <end position="612"/>
    </location>
</feature>
<evidence type="ECO:0000259" key="2">
    <source>
        <dbReference type="Pfam" id="PF15257"/>
    </source>
</evidence>
<feature type="compositionally biased region" description="Low complexity" evidence="1">
    <location>
        <begin position="240"/>
        <end position="250"/>
    </location>
</feature>
<sequence>RPAAAASVLPDRGHRSNLTCYSVVGSAERHAPVRLLTAALKGLQPGPLPDSARAALDPNQRGGSGSGAAMSHLNSGLLLAYNSLTDKHLSGYFSNTRIRRHLLRAGLITRSGRIVPDKEYRHRLLQRAHQKHVRECLAQAIFHKVLEMERLHRTEIKKKLEEFARRERVQKIKVQRSKRCEEEVIGVLSPHPPTGARGPRRNDSGPEGERSESSLSPSSSRPNTAPGKMQRPVRLKPIHSSSTTASVRRSSPYKLHQTHASSQPLSRTINESCRTPATKEPSCGLSPSYLPVINNYVTPIPPVTKRKDRSSQISPSVRGRRLRNAAASSGAEDLPWLRSSVHQSRVGVNMVYFGKTVHLSPDLLDLRDEVKVFQQHCGGENLCVFKGTLREGESFQFLSRRHRGFPFSLTFFLNGLLVERLSACCEFKYRKGSRLGGKHGHFGFLGVEGASPCYKCIIALGLDKKPTPPPKRLKEEKGPEELAMSPKGSTEEQMEGDGGGATSRSDHGTNRAENMENPDPTSLEDDKTRDDYEDDFEADDEAAAEETKEDASPPPSAQTQGKEKEASETEEEKDEDSRSDSSFSDSDREDSDVEDTKDFKEEEKRPKEKDVTPEEEEEENQPKEEEERAASPVEEEKEEEQEQTPEDSAAVKEGNSAADSTDISEPNVPSGDERKPSEETMEESHGEEEQDRAKSVQEKLAEAILKQSQCSSEPELSDSSTEEEEEHRDEGSEQPSKEENPENIEEMVTEETDRDEGGPAEVSEEHKEIPEIEEEEEEPHDETKEEKICEDEEGPEAEAEEESEAPPPAAPDDQTTDSAEEDADVAQNDEEKEEAAVETEQRPKSAEEDESSAEQPDEAAVLDDVEAADATTEMKAEPSAEQEALSCEEAPEAVTEGGADSEEGAEVTADGSSNQPQEDGDAAAPVTVEDGEEGGGSGGHASGAEADHSQRENDEEMEKTEELKPEQEKQPDSEEVVEDENTEEKEKSDRKEMSNDESTVDQTTENTAEDSGNAEAGVYVEDEKTQEEEAESEETIEEPEKTRTNEESDEEKKNLTGETEDKGSSANLAAAKDDGAENTEKDGGEDTLKETEECEEERDEAERREETSEVIEEPELEENKPDEELVQKSSEIDAGSEEVPAEEEETVRKTEAENVQKGEIDAENVQKGEIDAENHQKEDEKGEIDTENVQKEAEKEETDAEHVQKGEIDAENVQQREIGAENTQKEEEKEETDPENVHKGAEEGEIGAENVQNGGIDVKNLHKEDEKEEIDTENVTKEDIGAENDHIEDEKEEIDTENLHKEDEKEETDAENVTKEDIDAENDHIEDEKEEIDTVNAEKVDKTEEIDAENAEKVDKTEEIDAENGEISLGDEIKSPEAKENILTSHEKDMKSESPEEEGKTEEPTEGGDPEKKKDVVVQETCTVVIETSENEGDDSLIIHDEFTKRSSEASGGDPEEHLDESKACEEAEQIKEGDQPHADQENTKSDLIENNDDKNFTETDDGNGENPQVLDDDAPADGADTEEVSKASEEGASVLLKPQTHHGEAGEAAPRGAAEAPEVFAREDNTDLVTSWINTHQTSQFFQKFVEPLEDLTDAVEREKPASPDLLRSQSPLKMEGRSEEEERQQVFRDEHQLLENDSDETARQVEEKTEAKSSTPQTEQDDTQEIKPEESPAEEEAGPAGGQNQEPRSTSGSHRSVSGKSEKLSPEKAAGPDSSAGRATPEAPSEGGANPRTEESWEHAYSRQVTQITDFTASECADGSREESQGEDVQGKESLLINQHSLHAEKLSSFSVDETLFSHTSYPLLTTEL</sequence>